<feature type="transmembrane region" description="Helical" evidence="1">
    <location>
        <begin position="430"/>
        <end position="448"/>
    </location>
</feature>
<proteinExistence type="predicted"/>
<name>A0ABY9QFE7_GEOTD</name>
<dbReference type="InterPro" id="IPR025833">
    <property type="entry name" value="GDYXXLXY"/>
</dbReference>
<feature type="transmembrane region" description="Helical" evidence="1">
    <location>
        <begin position="38"/>
        <end position="58"/>
    </location>
</feature>
<feature type="transmembrane region" description="Helical" evidence="1">
    <location>
        <begin position="219"/>
        <end position="240"/>
    </location>
</feature>
<dbReference type="Pfam" id="PF14345">
    <property type="entry name" value="GDYXXLXY"/>
    <property type="match status" value="1"/>
</dbReference>
<sequence>MSVRVVKAGYALALLCFIASIVYFFAANWPEMGREEKAGISIAVMAGFYVVSAVLMRFHHFLGRWMLIGGALSFGIALALLGQIYNSHADSYWLFLIWLVPTALLARLTKDQALSVLAVVLLQLACWFYYFPSAYHIEWTEWSSFGWLLLFAAVNGALFGVSRSLWAARLAYAAMHGWLLMIGITGFSYGRDVWWPYVYAALLAGLLYYFLAISKQRSYTLLTSLFAGLFLLIQYIRLLVDHFETWLLLIGLAVAAAVLYGGIVLLQRAGLFSSGTRAGKWFLTAFQAVITLAASALATASLLGLYLLWTESWSPYVLFFVSIFGFVLPASLGRRWNSVVRYTLLAVGYGLGLAMAPEVSTVVLFLYAAVLAFGLIRSFEHGVRRLTTVALTLYLFVALELTIEDGRLVLLALAVLNGGLYAYDRWRGKIALTPLVLALGALGIATSVDMFTADGLYIVSNIAMVAVLGFFLFQQRRQERAVAWGYTALYLVLKYYELAWNLLHKSISLLAAGIVLLVWAVWLEKRNQLVLSEGARWRRRVSLFVAIVVAAQFVFVGVTIWQKERLLRYGDVVKLELEPVDPRSVLQGDYIQLRYDISTIRSLAGSGKVQVLLRKGPDGVHRFAGVYAVNGEKRPGFTRQQGDIVISGTFYDTRVVYGIESYFVPEKTGVRWQENARFAYVRVSKNGDALLEEISTK</sequence>
<reference evidence="3 4" key="1">
    <citation type="submission" date="2023-08" db="EMBL/GenBank/DDBJ databases">
        <title>Complete genome sequence of Geobacillus thermodenitrificans K1041, a genetically tractable strain representative of the genus Geobacillus.</title>
        <authorList>
            <person name="Kani S."/>
            <person name="Suzuki H."/>
        </authorList>
    </citation>
    <scope>NUCLEOTIDE SEQUENCE [LARGE SCALE GENOMIC DNA]</scope>
    <source>
        <strain evidence="3 4">K1041</strain>
    </source>
</reference>
<gene>
    <name evidence="3" type="ORF">HSX42_07700</name>
</gene>
<keyword evidence="1" id="KW-0812">Transmembrane</keyword>
<feature type="transmembrane region" description="Helical" evidence="1">
    <location>
        <begin position="142"/>
        <end position="161"/>
    </location>
</feature>
<feature type="transmembrane region" description="Helical" evidence="1">
    <location>
        <begin position="281"/>
        <end position="307"/>
    </location>
</feature>
<keyword evidence="1" id="KW-1133">Transmembrane helix</keyword>
<feature type="transmembrane region" description="Helical" evidence="1">
    <location>
        <begin position="313"/>
        <end position="332"/>
    </location>
</feature>
<feature type="transmembrane region" description="Helical" evidence="1">
    <location>
        <begin position="362"/>
        <end position="379"/>
    </location>
</feature>
<feature type="transmembrane region" description="Helical" evidence="1">
    <location>
        <begin position="502"/>
        <end position="522"/>
    </location>
</feature>
<keyword evidence="1" id="KW-0472">Membrane</keyword>
<feature type="transmembrane region" description="Helical" evidence="1">
    <location>
        <begin position="408"/>
        <end position="423"/>
    </location>
</feature>
<feature type="transmembrane region" description="Helical" evidence="1">
    <location>
        <begin position="113"/>
        <end position="130"/>
    </location>
</feature>
<evidence type="ECO:0000256" key="1">
    <source>
        <dbReference type="SAM" id="Phobius"/>
    </source>
</evidence>
<feature type="transmembrane region" description="Helical" evidence="1">
    <location>
        <begin position="170"/>
        <end position="188"/>
    </location>
</feature>
<feature type="transmembrane region" description="Helical" evidence="1">
    <location>
        <begin position="91"/>
        <end position="108"/>
    </location>
</feature>
<dbReference type="InterPro" id="IPR018677">
    <property type="entry name" value="DUF2157"/>
</dbReference>
<evidence type="ECO:0000259" key="2">
    <source>
        <dbReference type="Pfam" id="PF09925"/>
    </source>
</evidence>
<organism evidence="3 4">
    <name type="scientific">Geobacillus thermodenitrificans</name>
    <dbReference type="NCBI Taxonomy" id="33940"/>
    <lineage>
        <taxon>Bacteria</taxon>
        <taxon>Bacillati</taxon>
        <taxon>Bacillota</taxon>
        <taxon>Bacilli</taxon>
        <taxon>Bacillales</taxon>
        <taxon>Anoxybacillaceae</taxon>
        <taxon>Geobacillus</taxon>
    </lineage>
</organism>
<feature type="transmembrane region" description="Helical" evidence="1">
    <location>
        <begin position="480"/>
        <end position="496"/>
    </location>
</feature>
<evidence type="ECO:0000313" key="3">
    <source>
        <dbReference type="EMBL" id="WMV77615.1"/>
    </source>
</evidence>
<feature type="domain" description="DUF2157" evidence="2">
    <location>
        <begin position="11"/>
        <end position="113"/>
    </location>
</feature>
<feature type="transmembrane region" description="Helical" evidence="1">
    <location>
        <begin position="386"/>
        <end position="402"/>
    </location>
</feature>
<feature type="transmembrane region" description="Helical" evidence="1">
    <location>
        <begin position="543"/>
        <end position="561"/>
    </location>
</feature>
<keyword evidence="4" id="KW-1185">Reference proteome</keyword>
<accession>A0ABY9QFE7</accession>
<dbReference type="EMBL" id="CP133461">
    <property type="protein sequence ID" value="WMV77615.1"/>
    <property type="molecule type" value="Genomic_DNA"/>
</dbReference>
<dbReference type="RefSeq" id="WP_029760919.1">
    <property type="nucleotide sequence ID" value="NZ_CP017690.1"/>
</dbReference>
<feature type="transmembrane region" description="Helical" evidence="1">
    <location>
        <begin position="194"/>
        <end position="212"/>
    </location>
</feature>
<feature type="transmembrane region" description="Helical" evidence="1">
    <location>
        <begin position="65"/>
        <end position="85"/>
    </location>
</feature>
<dbReference type="GeneID" id="87621123"/>
<feature type="transmembrane region" description="Helical" evidence="1">
    <location>
        <begin position="454"/>
        <end position="473"/>
    </location>
</feature>
<dbReference type="Proteomes" id="UP001297580">
    <property type="component" value="Chromosome"/>
</dbReference>
<dbReference type="Pfam" id="PF09925">
    <property type="entry name" value="DUF2157"/>
    <property type="match status" value="1"/>
</dbReference>
<evidence type="ECO:0000313" key="4">
    <source>
        <dbReference type="Proteomes" id="UP001297580"/>
    </source>
</evidence>
<feature type="transmembrane region" description="Helical" evidence="1">
    <location>
        <begin position="246"/>
        <end position="269"/>
    </location>
</feature>
<feature type="transmembrane region" description="Helical" evidence="1">
    <location>
        <begin position="339"/>
        <end position="356"/>
    </location>
</feature>
<protein>
    <submittedName>
        <fullName evidence="3">GDYXXLXY domain-containing protein</fullName>
    </submittedName>
</protein>
<feature type="transmembrane region" description="Helical" evidence="1">
    <location>
        <begin position="7"/>
        <end position="26"/>
    </location>
</feature>